<comment type="caution">
    <text evidence="1">The sequence shown here is derived from an EMBL/GenBank/DDBJ whole genome shotgun (WGS) entry which is preliminary data.</text>
</comment>
<sequence>MPAMSSPPLNTTDARRRGGASAVAPALLATVLAAALAALPARAQLSAAPAAGLAFGRFAASAAGSVSVDPHGNRAAGGGVLLLPSAAAPARFTISDNKPANASLVYIVSLPAGASISAGADSMALTGFTSAPAGGGVLTGGSQVLSIGATLHVGAGQRAGNYSGTFHITIEYQ</sequence>
<gene>
    <name evidence="1" type="ORF">F2P45_00675</name>
</gene>
<dbReference type="EMBL" id="WHJH01000001">
    <property type="protein sequence ID" value="NHZ87553.1"/>
    <property type="molecule type" value="Genomic_DNA"/>
</dbReference>
<proteinExistence type="predicted"/>
<dbReference type="Proteomes" id="UP000609726">
    <property type="component" value="Unassembled WGS sequence"/>
</dbReference>
<evidence type="ECO:0000313" key="1">
    <source>
        <dbReference type="EMBL" id="NHZ87553.1"/>
    </source>
</evidence>
<accession>A0ABX0NL78</accession>
<protein>
    <submittedName>
        <fullName evidence="1">DUF4402 domain-containing protein</fullName>
    </submittedName>
</protein>
<dbReference type="InterPro" id="IPR025514">
    <property type="entry name" value="DUF4402"/>
</dbReference>
<keyword evidence="2" id="KW-1185">Reference proteome</keyword>
<evidence type="ECO:0000313" key="2">
    <source>
        <dbReference type="Proteomes" id="UP000609726"/>
    </source>
</evidence>
<name>A0ABX0NL78_9BURK</name>
<reference evidence="1 2" key="1">
    <citation type="submission" date="2019-10" db="EMBL/GenBank/DDBJ databases">
        <title>Taxonomy of Antarctic Massilia spp.: description of Massilia rubra sp. nov., Massilia aquatica sp. nov., Massilia mucilaginosa sp. nov., Massilia frigida sp. nov. isolated from streams, lakes and regoliths.</title>
        <authorList>
            <person name="Holochova P."/>
            <person name="Sedlacek I."/>
            <person name="Kralova S."/>
            <person name="Maslanova I."/>
            <person name="Busse H.-J."/>
            <person name="Stankova E."/>
            <person name="Vrbovska V."/>
            <person name="Kovarovic V."/>
            <person name="Bartak M."/>
            <person name="Svec P."/>
            <person name="Pantucek R."/>
        </authorList>
    </citation>
    <scope>NUCLEOTIDE SEQUENCE [LARGE SCALE GENOMIC DNA]</scope>
    <source>
        <strain evidence="1 2">CCM 8733</strain>
    </source>
</reference>
<dbReference type="Pfam" id="PF14352">
    <property type="entry name" value="DUF4402"/>
    <property type="match status" value="1"/>
</dbReference>
<organism evidence="1 2">
    <name type="scientific">Massilia mucilaginosa</name>
    <dbReference type="NCBI Taxonomy" id="2609282"/>
    <lineage>
        <taxon>Bacteria</taxon>
        <taxon>Pseudomonadati</taxon>
        <taxon>Pseudomonadota</taxon>
        <taxon>Betaproteobacteria</taxon>
        <taxon>Burkholderiales</taxon>
        <taxon>Oxalobacteraceae</taxon>
        <taxon>Telluria group</taxon>
        <taxon>Massilia</taxon>
    </lineage>
</organism>